<dbReference type="Pfam" id="PF08323">
    <property type="entry name" value="Glyco_transf_5"/>
    <property type="match status" value="1"/>
</dbReference>
<dbReference type="PANTHER" id="PTHR45825:SF11">
    <property type="entry name" value="ALPHA AMYLASE DOMAIN-CONTAINING PROTEIN"/>
    <property type="match status" value="1"/>
</dbReference>
<comment type="pathway">
    <text evidence="7">Glycan biosynthesis; glycogen biosynthesis.</text>
</comment>
<dbReference type="STRING" id="573061.Clocel_2892"/>
<sequence>MKIAFIASEAAPFIKTGGLGDVVGSLPKYLNKIGNETIVILPNYVGIRHDLKESMDYIKEYYVPVGWRNMYCGVMHYKLDNVDFYFIDNQYYFYREGLYGYYDDGERFAFFDRAALMLLEQIDFKADVVHCHDWQTGMIPVFLKSQFWDNPFYQDMKSIFTIHNLQFQGVFPKNIIYELLGLPDHLFNNGSIEYHGKVSFLKSALVYSDKISTVSNSYAQEIQGQQFGEGLHGLLSSRRNDLWGIINGIDYSVYNPENDECIYYKYGGIYINDKYGNKARLQEDLNLWRSTDVPMIAMVTRLSDQKGLDLVVRCAEEILRRNVQLVILGTGDKYYEDYFKNLQYRYPGQVAALITFNEALSHKVYAASDIFLMPSAFEPCGLSQLIALKYGSLPLVRETGGLRDTVIPYNYGNHMGNGFMFKNNDNYALLSVLDRALSVYYHDTEEWQRIMRNGMFADYSWEKSSWIYNDLYNSVVWH</sequence>
<keyword evidence="6 7" id="KW-0320">Glycogen biosynthesis</keyword>
<dbReference type="OrthoDB" id="9808590at2"/>
<feature type="binding site" evidence="7">
    <location>
        <position position="15"/>
    </location>
    <ligand>
        <name>ADP-alpha-D-glucose</name>
        <dbReference type="ChEBI" id="CHEBI:57498"/>
    </ligand>
</feature>
<dbReference type="EC" id="2.4.1.21" evidence="7"/>
<dbReference type="Pfam" id="PF00534">
    <property type="entry name" value="Glycos_transf_1"/>
    <property type="match status" value="1"/>
</dbReference>
<evidence type="ECO:0000259" key="8">
    <source>
        <dbReference type="Pfam" id="PF00534"/>
    </source>
</evidence>
<dbReference type="HOGENOM" id="CLU_009583_18_2_9"/>
<dbReference type="NCBIfam" id="NF001899">
    <property type="entry name" value="PRK00654.1-2"/>
    <property type="match status" value="1"/>
</dbReference>
<dbReference type="CAZy" id="GT5">
    <property type="family name" value="Glycosyltransferase Family 5"/>
</dbReference>
<evidence type="ECO:0000256" key="1">
    <source>
        <dbReference type="ARBA" id="ARBA00001478"/>
    </source>
</evidence>
<accession>D9SSS5</accession>
<evidence type="ECO:0000313" key="11">
    <source>
        <dbReference type="Proteomes" id="UP000002730"/>
    </source>
</evidence>
<dbReference type="EMBL" id="CP002160">
    <property type="protein sequence ID" value="ADL52587.1"/>
    <property type="molecule type" value="Genomic_DNA"/>
</dbReference>
<evidence type="ECO:0000256" key="7">
    <source>
        <dbReference type="HAMAP-Rule" id="MF_00484"/>
    </source>
</evidence>
<evidence type="ECO:0000256" key="6">
    <source>
        <dbReference type="ARBA" id="ARBA00023056"/>
    </source>
</evidence>
<keyword evidence="5 7" id="KW-0808">Transferase</keyword>
<dbReference type="KEGG" id="ccb:Clocel_2892"/>
<keyword evidence="4 7" id="KW-0328">Glycosyltransferase</keyword>
<evidence type="ECO:0000256" key="2">
    <source>
        <dbReference type="ARBA" id="ARBA00002764"/>
    </source>
</evidence>
<dbReference type="AlphaFoldDB" id="D9SSS5"/>
<dbReference type="GO" id="GO:0004373">
    <property type="term" value="F:alpha-1,4-glucan glucosyltransferase (UDP-glucose donor) activity"/>
    <property type="evidence" value="ECO:0007669"/>
    <property type="project" value="InterPro"/>
</dbReference>
<comment type="similarity">
    <text evidence="3 7">Belongs to the glycosyltransferase 1 family. Bacterial/plant glycogen synthase subfamily.</text>
</comment>
<gene>
    <name evidence="7" type="primary">glgA</name>
    <name evidence="10" type="ordered locus">Clocel_2892</name>
</gene>
<dbReference type="Proteomes" id="UP000002730">
    <property type="component" value="Chromosome"/>
</dbReference>
<keyword evidence="11" id="KW-1185">Reference proteome</keyword>
<dbReference type="InterPro" id="IPR013534">
    <property type="entry name" value="Starch_synth_cat_dom"/>
</dbReference>
<dbReference type="InterPro" id="IPR001296">
    <property type="entry name" value="Glyco_trans_1"/>
</dbReference>
<dbReference type="HAMAP" id="MF_00484">
    <property type="entry name" value="Glycogen_synth"/>
    <property type="match status" value="1"/>
</dbReference>
<proteinExistence type="inferred from homology"/>
<feature type="domain" description="Glycosyl transferase family 1" evidence="8">
    <location>
        <begin position="291"/>
        <end position="438"/>
    </location>
</feature>
<evidence type="ECO:0000259" key="9">
    <source>
        <dbReference type="Pfam" id="PF08323"/>
    </source>
</evidence>
<feature type="domain" description="Starch synthase catalytic" evidence="9">
    <location>
        <begin position="2"/>
        <end position="236"/>
    </location>
</feature>
<comment type="function">
    <text evidence="2 7">Synthesizes alpha-1,4-glucan chains using ADP-glucose.</text>
</comment>
<evidence type="ECO:0000256" key="5">
    <source>
        <dbReference type="ARBA" id="ARBA00022679"/>
    </source>
</evidence>
<comment type="catalytic activity">
    <reaction evidence="1 7">
        <text>[(1-&gt;4)-alpha-D-glucosyl](n) + ADP-alpha-D-glucose = [(1-&gt;4)-alpha-D-glucosyl](n+1) + ADP + H(+)</text>
        <dbReference type="Rhea" id="RHEA:18189"/>
        <dbReference type="Rhea" id="RHEA-COMP:9584"/>
        <dbReference type="Rhea" id="RHEA-COMP:9587"/>
        <dbReference type="ChEBI" id="CHEBI:15378"/>
        <dbReference type="ChEBI" id="CHEBI:15444"/>
        <dbReference type="ChEBI" id="CHEBI:57498"/>
        <dbReference type="ChEBI" id="CHEBI:456216"/>
        <dbReference type="EC" id="2.4.1.21"/>
    </reaction>
</comment>
<evidence type="ECO:0000256" key="4">
    <source>
        <dbReference type="ARBA" id="ARBA00022676"/>
    </source>
</evidence>
<dbReference type="PANTHER" id="PTHR45825">
    <property type="entry name" value="GRANULE-BOUND STARCH SYNTHASE 1, CHLOROPLASTIC/AMYLOPLASTIC"/>
    <property type="match status" value="1"/>
</dbReference>
<dbReference type="NCBIfam" id="NF001898">
    <property type="entry name" value="PRK00654.1-1"/>
    <property type="match status" value="1"/>
</dbReference>
<dbReference type="InterPro" id="IPR011835">
    <property type="entry name" value="GS/SS"/>
</dbReference>
<dbReference type="eggNOG" id="COG0297">
    <property type="taxonomic scope" value="Bacteria"/>
</dbReference>
<dbReference type="GO" id="GO:0009011">
    <property type="term" value="F:alpha-1,4-glucan glucosyltransferase (ADP-glucose donor) activity"/>
    <property type="evidence" value="ECO:0007669"/>
    <property type="project" value="UniProtKB-UniRule"/>
</dbReference>
<reference evidence="10 11" key="1">
    <citation type="submission" date="2010-08" db="EMBL/GenBank/DDBJ databases">
        <title>Complete sequence of Clostridium cellulovorans 743B.</title>
        <authorList>
            <consortium name="US DOE Joint Genome Institute"/>
            <person name="Lucas S."/>
            <person name="Copeland A."/>
            <person name="Lapidus A."/>
            <person name="Cheng J.-F."/>
            <person name="Bruce D."/>
            <person name="Goodwin L."/>
            <person name="Pitluck S."/>
            <person name="Chertkov O."/>
            <person name="Detter J.C."/>
            <person name="Han C."/>
            <person name="Tapia R."/>
            <person name="Land M."/>
            <person name="Hauser L."/>
            <person name="Chang Y.-J."/>
            <person name="Jeffries C."/>
            <person name="Kyrpides N."/>
            <person name="Ivanova N."/>
            <person name="Mikhailova N."/>
            <person name="Hemme C.L."/>
            <person name="Woyke T."/>
        </authorList>
    </citation>
    <scope>NUCLEOTIDE SEQUENCE [LARGE SCALE GENOMIC DNA]</scope>
    <source>
        <strain evidence="11">ATCC 35296 / DSM 3052 / OCM 3 / 743B</strain>
    </source>
</reference>
<evidence type="ECO:0000313" key="10">
    <source>
        <dbReference type="EMBL" id="ADL52587.1"/>
    </source>
</evidence>
<dbReference type="RefSeq" id="WP_010075681.1">
    <property type="nucleotide sequence ID" value="NC_014393.1"/>
</dbReference>
<protein>
    <recommendedName>
        <fullName evidence="7">Glycogen synthase</fullName>
        <ecNumber evidence="7">2.4.1.21</ecNumber>
    </recommendedName>
    <alternativeName>
        <fullName evidence="7">Starch [bacterial glycogen] synthase</fullName>
    </alternativeName>
</protein>
<name>D9SSS5_CLOC7</name>
<dbReference type="Gene3D" id="3.40.50.2000">
    <property type="entry name" value="Glycogen Phosphorylase B"/>
    <property type="match status" value="2"/>
</dbReference>
<dbReference type="SUPFAM" id="SSF53756">
    <property type="entry name" value="UDP-Glycosyltransferase/glycogen phosphorylase"/>
    <property type="match status" value="1"/>
</dbReference>
<dbReference type="CDD" id="cd03791">
    <property type="entry name" value="GT5_Glycogen_synthase_DULL1-like"/>
    <property type="match status" value="1"/>
</dbReference>
<organism evidence="10 11">
    <name type="scientific">Clostridium cellulovorans (strain ATCC 35296 / DSM 3052 / OCM 3 / 743B)</name>
    <dbReference type="NCBI Taxonomy" id="573061"/>
    <lineage>
        <taxon>Bacteria</taxon>
        <taxon>Bacillati</taxon>
        <taxon>Bacillota</taxon>
        <taxon>Clostridia</taxon>
        <taxon>Eubacteriales</taxon>
        <taxon>Clostridiaceae</taxon>
        <taxon>Clostridium</taxon>
    </lineage>
</organism>
<dbReference type="GO" id="GO:0005978">
    <property type="term" value="P:glycogen biosynthetic process"/>
    <property type="evidence" value="ECO:0007669"/>
    <property type="project" value="UniProtKB-UniRule"/>
</dbReference>
<dbReference type="UniPathway" id="UPA00164"/>
<dbReference type="NCBIfam" id="TIGR02095">
    <property type="entry name" value="glgA"/>
    <property type="match status" value="1"/>
</dbReference>
<evidence type="ECO:0000256" key="3">
    <source>
        <dbReference type="ARBA" id="ARBA00010281"/>
    </source>
</evidence>